<dbReference type="SUPFAM" id="SSF56399">
    <property type="entry name" value="ADP-ribosylation"/>
    <property type="match status" value="1"/>
</dbReference>
<name>A0ABV4X8Y1_9CYAN</name>
<dbReference type="Proteomes" id="UP001576774">
    <property type="component" value="Unassembled WGS sequence"/>
</dbReference>
<proteinExistence type="predicted"/>
<dbReference type="Gene3D" id="3.90.175.10">
    <property type="entry name" value="Diphtheria Toxin, domain 1"/>
    <property type="match status" value="1"/>
</dbReference>
<gene>
    <name evidence="1" type="ORF">ACE1CC_18045</name>
</gene>
<organism evidence="1 2">
    <name type="scientific">Floridaenema aerugineum BLCC-F46</name>
    <dbReference type="NCBI Taxonomy" id="3153654"/>
    <lineage>
        <taxon>Bacteria</taxon>
        <taxon>Bacillati</taxon>
        <taxon>Cyanobacteriota</taxon>
        <taxon>Cyanophyceae</taxon>
        <taxon>Oscillatoriophycideae</taxon>
        <taxon>Aerosakkonematales</taxon>
        <taxon>Aerosakkonemataceae</taxon>
        <taxon>Floridanema</taxon>
        <taxon>Floridanema aerugineum</taxon>
    </lineage>
</organism>
<reference evidence="1 2" key="1">
    <citation type="submission" date="2024-09" db="EMBL/GenBank/DDBJ databases">
        <title>Floridaenema gen nov. (Aerosakkonemataceae, Aerosakkonematales ord. nov., Cyanobacteria) from benthic tropical and subtropical fresh waters, with the description of four new species.</title>
        <authorList>
            <person name="Moretto J.A."/>
            <person name="Berthold D.E."/>
            <person name="Lefler F.W."/>
            <person name="Huang I.-S."/>
            <person name="Laughinghouse H. IV."/>
        </authorList>
    </citation>
    <scope>NUCLEOTIDE SEQUENCE [LARGE SCALE GENOMIC DNA]</scope>
    <source>
        <strain evidence="1 2">BLCC-F46</strain>
    </source>
</reference>
<keyword evidence="2" id="KW-1185">Reference proteome</keyword>
<dbReference type="RefSeq" id="WP_413271818.1">
    <property type="nucleotide sequence ID" value="NZ_JBHFNQ010000137.1"/>
</dbReference>
<accession>A0ABV4X8Y1</accession>
<evidence type="ECO:0000313" key="2">
    <source>
        <dbReference type="Proteomes" id="UP001576774"/>
    </source>
</evidence>
<dbReference type="EMBL" id="JBHFNQ010000137">
    <property type="protein sequence ID" value="MFB2878756.1"/>
    <property type="molecule type" value="Genomic_DNA"/>
</dbReference>
<evidence type="ECO:0008006" key="3">
    <source>
        <dbReference type="Google" id="ProtNLM"/>
    </source>
</evidence>
<sequence>MPENIRVYGYHGTSAEAAEGIIQQGFNVSSNDYDWLGTGVYFFQDAPVRAWEWANQQHPTNPAVIRSTIRLEDCIDLVDISWSSQIAAAYNLYLSKCQEANQPLPRQTAGAHRLDCAVINYAVSYFEEQSRKMVRAIRAVFLEGSPIFPGSYLYDRAHIQIAVRDRSLIEESCLIEI</sequence>
<evidence type="ECO:0000313" key="1">
    <source>
        <dbReference type="EMBL" id="MFB2878756.1"/>
    </source>
</evidence>
<comment type="caution">
    <text evidence="1">The sequence shown here is derived from an EMBL/GenBank/DDBJ whole genome shotgun (WGS) entry which is preliminary data.</text>
</comment>
<protein>
    <recommendedName>
        <fullName evidence="3">DUF3990 domain-containing protein</fullName>
    </recommendedName>
</protein>